<dbReference type="SMART" id="SM00283">
    <property type="entry name" value="MA"/>
    <property type="match status" value="1"/>
</dbReference>
<comment type="subcellular location">
    <subcellularLocation>
        <location evidence="1">Cell membrane</location>
    </subcellularLocation>
</comment>
<dbReference type="GO" id="GO:0004888">
    <property type="term" value="F:transmembrane signaling receptor activity"/>
    <property type="evidence" value="ECO:0007669"/>
    <property type="project" value="InterPro"/>
</dbReference>
<evidence type="ECO:0000256" key="7">
    <source>
        <dbReference type="SAM" id="Phobius"/>
    </source>
</evidence>
<dbReference type="GO" id="GO:0007165">
    <property type="term" value="P:signal transduction"/>
    <property type="evidence" value="ECO:0007669"/>
    <property type="project" value="UniProtKB-KW"/>
</dbReference>
<evidence type="ECO:0000256" key="2">
    <source>
        <dbReference type="ARBA" id="ARBA00022475"/>
    </source>
</evidence>
<dbReference type="EMBL" id="CP018866">
    <property type="protein sequence ID" value="AST90328.1"/>
    <property type="molecule type" value="Genomic_DNA"/>
</dbReference>
<keyword evidence="7" id="KW-0812">Transmembrane</keyword>
<dbReference type="InterPro" id="IPR004090">
    <property type="entry name" value="Chemotax_Me-accpt_rcpt"/>
</dbReference>
<dbReference type="PANTHER" id="PTHR32089">
    <property type="entry name" value="METHYL-ACCEPTING CHEMOTAXIS PROTEIN MCPB"/>
    <property type="match status" value="1"/>
</dbReference>
<evidence type="ECO:0000256" key="6">
    <source>
        <dbReference type="PROSITE-ProRule" id="PRU00284"/>
    </source>
</evidence>
<accession>A0A223KLS5</accession>
<evidence type="ECO:0000256" key="4">
    <source>
        <dbReference type="ARBA" id="ARBA00023224"/>
    </source>
</evidence>
<dbReference type="PROSITE" id="PS50111">
    <property type="entry name" value="CHEMOTAXIS_TRANSDUC_2"/>
    <property type="match status" value="1"/>
</dbReference>
<keyword evidence="11" id="KW-1185">Reference proteome</keyword>
<dbReference type="RefSeq" id="WP_066419944.1">
    <property type="nucleotide sequence ID" value="NZ_CP018866.1"/>
</dbReference>
<keyword evidence="4 6" id="KW-0807">Transducer</keyword>
<dbReference type="PANTHER" id="PTHR32089:SF114">
    <property type="entry name" value="METHYL-ACCEPTING CHEMOTAXIS PROTEIN MCPB"/>
    <property type="match status" value="1"/>
</dbReference>
<keyword evidence="2" id="KW-1003">Cell membrane</keyword>
<dbReference type="STRING" id="1314751.GCA_001591425_03962"/>
<dbReference type="AlphaFoldDB" id="A0A223KLS5"/>
<comment type="similarity">
    <text evidence="5">Belongs to the methyl-accepting chemotaxis (MCP) protein family.</text>
</comment>
<dbReference type="CDD" id="cd06225">
    <property type="entry name" value="HAMP"/>
    <property type="match status" value="1"/>
</dbReference>
<keyword evidence="7" id="KW-1133">Transmembrane helix</keyword>
<dbReference type="SMART" id="SM00304">
    <property type="entry name" value="HAMP"/>
    <property type="match status" value="1"/>
</dbReference>
<evidence type="ECO:0008006" key="12">
    <source>
        <dbReference type="Google" id="ProtNLM"/>
    </source>
</evidence>
<dbReference type="KEGG" id="bcoh:BC6307_03105"/>
<feature type="domain" description="HAMP" evidence="9">
    <location>
        <begin position="208"/>
        <end position="261"/>
    </location>
</feature>
<protein>
    <recommendedName>
        <fullName evidence="12">Methyl-accepting chemotaxis protein</fullName>
    </recommendedName>
</protein>
<dbReference type="Proteomes" id="UP000215224">
    <property type="component" value="Chromosome"/>
</dbReference>
<feature type="transmembrane region" description="Helical" evidence="7">
    <location>
        <begin position="14"/>
        <end position="37"/>
    </location>
</feature>
<keyword evidence="3 7" id="KW-0472">Membrane</keyword>
<dbReference type="InterPro" id="IPR004089">
    <property type="entry name" value="MCPsignal_dom"/>
</dbReference>
<organism evidence="10 11">
    <name type="scientific">Sutcliffiella cohnii</name>
    <dbReference type="NCBI Taxonomy" id="33932"/>
    <lineage>
        <taxon>Bacteria</taxon>
        <taxon>Bacillati</taxon>
        <taxon>Bacillota</taxon>
        <taxon>Bacilli</taxon>
        <taxon>Bacillales</taxon>
        <taxon>Bacillaceae</taxon>
        <taxon>Sutcliffiella</taxon>
    </lineage>
</organism>
<dbReference type="SUPFAM" id="SSF58104">
    <property type="entry name" value="Methyl-accepting chemotaxis protein (MCP) signaling domain"/>
    <property type="match status" value="1"/>
</dbReference>
<dbReference type="Gene3D" id="6.10.340.10">
    <property type="match status" value="1"/>
</dbReference>
<evidence type="ECO:0000256" key="3">
    <source>
        <dbReference type="ARBA" id="ARBA00023136"/>
    </source>
</evidence>
<sequence>MSNWWKKQNIGTKYFTIFGITLALFVITLSIVFMQFYRLSGNVEKMDQASRQEILLTEMGSIVKEKTIKAYSYQFQPNETTVKQYEEISEHLTTLEENVEGIILSSQAEAFEQYKTINNQFNHLFFNELIAAILMDNEIIVTNTLRQMEVLNSQTIDILYDLRSQYEQMRQESNETTFSNITRSAIVILIATVLTIALSGIIIVRLNRSISNGLKNVVHTANEISEGNLSIGDIQTSSTDEIGQLSTSVNHMKNNLKAMVEEIQHVSQTVTIQSEALKESSNEVQQGGEQVAATMQQLSAGADQQADAASEINEKVNVFTSLISNTNTLGEDCFQASSEVLQSTSSGKELMKNSVEAMENIYENVEQSFQKIGGLEQKTKEVSSLVEVIQGIAAQTNLLALNAAIEAARAGESGRGFAVVAEEVRKLAEQVSQSLEGITTIVNGIKTESKIISESLTTSFHLVKEGTESIRITGDTFGTIHEHIQTMGERIQTMTHNLQDVTKTSKDINMSIESIASVTEESAAGIEETAATIEQSNHSMEEIASSAKNLSQLSEQLNVLVTKFK</sequence>
<gene>
    <name evidence="10" type="ORF">BC6307_03105</name>
</gene>
<evidence type="ECO:0000313" key="11">
    <source>
        <dbReference type="Proteomes" id="UP000215224"/>
    </source>
</evidence>
<proteinExistence type="inferred from homology"/>
<dbReference type="Gene3D" id="1.10.287.950">
    <property type="entry name" value="Methyl-accepting chemotaxis protein"/>
    <property type="match status" value="1"/>
</dbReference>
<evidence type="ECO:0000313" key="10">
    <source>
        <dbReference type="EMBL" id="AST90328.1"/>
    </source>
</evidence>
<evidence type="ECO:0000259" key="8">
    <source>
        <dbReference type="PROSITE" id="PS50111"/>
    </source>
</evidence>
<dbReference type="GO" id="GO:0005886">
    <property type="term" value="C:plasma membrane"/>
    <property type="evidence" value="ECO:0007669"/>
    <property type="project" value="UniProtKB-SubCell"/>
</dbReference>
<dbReference type="PRINTS" id="PR00260">
    <property type="entry name" value="CHEMTRNSDUCR"/>
</dbReference>
<dbReference type="InterPro" id="IPR003660">
    <property type="entry name" value="HAMP_dom"/>
</dbReference>
<feature type="transmembrane region" description="Helical" evidence="7">
    <location>
        <begin position="185"/>
        <end position="206"/>
    </location>
</feature>
<dbReference type="PROSITE" id="PS50885">
    <property type="entry name" value="HAMP"/>
    <property type="match status" value="1"/>
</dbReference>
<dbReference type="Pfam" id="PF00015">
    <property type="entry name" value="MCPsignal"/>
    <property type="match status" value="1"/>
</dbReference>
<name>A0A223KLS5_9BACI</name>
<dbReference type="GO" id="GO:0006935">
    <property type="term" value="P:chemotaxis"/>
    <property type="evidence" value="ECO:0007669"/>
    <property type="project" value="InterPro"/>
</dbReference>
<evidence type="ECO:0000256" key="1">
    <source>
        <dbReference type="ARBA" id="ARBA00004236"/>
    </source>
</evidence>
<dbReference type="Pfam" id="PF00672">
    <property type="entry name" value="HAMP"/>
    <property type="match status" value="1"/>
</dbReference>
<evidence type="ECO:0000256" key="5">
    <source>
        <dbReference type="ARBA" id="ARBA00029447"/>
    </source>
</evidence>
<reference evidence="10 11" key="1">
    <citation type="submission" date="2016-12" db="EMBL/GenBank/DDBJ databases">
        <title>The whole genome sequencing and assembly of Bacillus cohnii DSM 6307T strain.</title>
        <authorList>
            <person name="Lee Y.-J."/>
            <person name="Yi H."/>
            <person name="Bahn Y.-S."/>
            <person name="Kim J.F."/>
            <person name="Lee D.-W."/>
        </authorList>
    </citation>
    <scope>NUCLEOTIDE SEQUENCE [LARGE SCALE GENOMIC DNA]</scope>
    <source>
        <strain evidence="10 11">DSM 6307</strain>
    </source>
</reference>
<evidence type="ECO:0000259" key="9">
    <source>
        <dbReference type="PROSITE" id="PS50885"/>
    </source>
</evidence>
<feature type="domain" description="Methyl-accepting transducer" evidence="8">
    <location>
        <begin position="280"/>
        <end position="530"/>
    </location>
</feature>